<keyword evidence="2 6" id="KW-0805">Transcription regulation</keyword>
<dbReference type="NCBIfam" id="TIGR02937">
    <property type="entry name" value="sigma70-ECF"/>
    <property type="match status" value="1"/>
</dbReference>
<evidence type="ECO:0000256" key="1">
    <source>
        <dbReference type="ARBA" id="ARBA00010641"/>
    </source>
</evidence>
<dbReference type="SUPFAM" id="SSF88946">
    <property type="entry name" value="Sigma2 domain of RNA polymerase sigma factors"/>
    <property type="match status" value="1"/>
</dbReference>
<evidence type="ECO:0000313" key="9">
    <source>
        <dbReference type="EMBL" id="RIW37272.1"/>
    </source>
</evidence>
<dbReference type="PANTHER" id="PTHR43133">
    <property type="entry name" value="RNA POLYMERASE ECF-TYPE SIGMA FACTO"/>
    <property type="match status" value="1"/>
</dbReference>
<dbReference type="EMBL" id="QXIR01000004">
    <property type="protein sequence ID" value="RIW37272.1"/>
    <property type="molecule type" value="Genomic_DNA"/>
</dbReference>
<accession>A0A3A1RA01</accession>
<dbReference type="InterPro" id="IPR007630">
    <property type="entry name" value="RNA_pol_sigma70_r4"/>
</dbReference>
<evidence type="ECO:0000259" key="8">
    <source>
        <dbReference type="Pfam" id="PF04545"/>
    </source>
</evidence>
<evidence type="ECO:0000313" key="10">
    <source>
        <dbReference type="Proteomes" id="UP000265801"/>
    </source>
</evidence>
<dbReference type="InterPro" id="IPR013325">
    <property type="entry name" value="RNA_pol_sigma_r2"/>
</dbReference>
<dbReference type="RefSeq" id="WP_119545690.1">
    <property type="nucleotide sequence ID" value="NZ_QXIR01000004.1"/>
</dbReference>
<gene>
    <name evidence="9" type="ORF">D3H55_04310</name>
</gene>
<evidence type="ECO:0000256" key="4">
    <source>
        <dbReference type="ARBA" id="ARBA00023125"/>
    </source>
</evidence>
<comment type="similarity">
    <text evidence="1 6">Belongs to the sigma-70 factor family. ECF subfamily.</text>
</comment>
<feature type="domain" description="RNA polymerase sigma-70 region 2" evidence="7">
    <location>
        <begin position="13"/>
        <end position="80"/>
    </location>
</feature>
<organism evidence="9 10">
    <name type="scientific">Bacillus salacetis</name>
    <dbReference type="NCBI Taxonomy" id="2315464"/>
    <lineage>
        <taxon>Bacteria</taxon>
        <taxon>Bacillati</taxon>
        <taxon>Bacillota</taxon>
        <taxon>Bacilli</taxon>
        <taxon>Bacillales</taxon>
        <taxon>Bacillaceae</taxon>
        <taxon>Bacillus</taxon>
    </lineage>
</organism>
<sequence>MGLQLSESEAERLFNEYKDYVYRTALMLTRSRSLADDITQETFIRVLTKYHTYDQNRPLKPWIYTISINAARSMMRKQKWINTFSLFTDVIEDDQINSIEATFMKNEEVKELWDAVKKLSMKSSEILILHFYLGFTLKESAEVLRIPEGTAKSRLNTALNQLRRQGINKYELAGGDSIEW</sequence>
<dbReference type="InterPro" id="IPR039425">
    <property type="entry name" value="RNA_pol_sigma-70-like"/>
</dbReference>
<dbReference type="PROSITE" id="PS01063">
    <property type="entry name" value="SIGMA70_ECF"/>
    <property type="match status" value="1"/>
</dbReference>
<dbReference type="GO" id="GO:0016987">
    <property type="term" value="F:sigma factor activity"/>
    <property type="evidence" value="ECO:0007669"/>
    <property type="project" value="UniProtKB-KW"/>
</dbReference>
<proteinExistence type="inferred from homology"/>
<keyword evidence="5 6" id="KW-0804">Transcription</keyword>
<feature type="domain" description="RNA polymerase sigma-70 region 4" evidence="8">
    <location>
        <begin position="116"/>
        <end position="163"/>
    </location>
</feature>
<dbReference type="CDD" id="cd06171">
    <property type="entry name" value="Sigma70_r4"/>
    <property type="match status" value="1"/>
</dbReference>
<dbReference type="Proteomes" id="UP000265801">
    <property type="component" value="Unassembled WGS sequence"/>
</dbReference>
<keyword evidence="4 6" id="KW-0238">DNA-binding</keyword>
<dbReference type="InterPro" id="IPR036388">
    <property type="entry name" value="WH-like_DNA-bd_sf"/>
</dbReference>
<dbReference type="AlphaFoldDB" id="A0A3A1RA01"/>
<dbReference type="Pfam" id="PF04542">
    <property type="entry name" value="Sigma70_r2"/>
    <property type="match status" value="1"/>
</dbReference>
<dbReference type="OrthoDB" id="9785675at2"/>
<evidence type="ECO:0000256" key="3">
    <source>
        <dbReference type="ARBA" id="ARBA00023082"/>
    </source>
</evidence>
<dbReference type="Gene3D" id="1.10.1740.10">
    <property type="match status" value="1"/>
</dbReference>
<dbReference type="Gene3D" id="1.10.10.10">
    <property type="entry name" value="Winged helix-like DNA-binding domain superfamily/Winged helix DNA-binding domain"/>
    <property type="match status" value="1"/>
</dbReference>
<name>A0A3A1RA01_9BACI</name>
<dbReference type="InterPro" id="IPR013324">
    <property type="entry name" value="RNA_pol_sigma_r3/r4-like"/>
</dbReference>
<dbReference type="InterPro" id="IPR000838">
    <property type="entry name" value="RNA_pol_sigma70_ECF_CS"/>
</dbReference>
<evidence type="ECO:0000256" key="5">
    <source>
        <dbReference type="ARBA" id="ARBA00023163"/>
    </source>
</evidence>
<evidence type="ECO:0000256" key="2">
    <source>
        <dbReference type="ARBA" id="ARBA00023015"/>
    </source>
</evidence>
<dbReference type="InterPro" id="IPR014284">
    <property type="entry name" value="RNA_pol_sigma-70_dom"/>
</dbReference>
<evidence type="ECO:0000256" key="6">
    <source>
        <dbReference type="RuleBase" id="RU000716"/>
    </source>
</evidence>
<dbReference type="SUPFAM" id="SSF88659">
    <property type="entry name" value="Sigma3 and sigma4 domains of RNA polymerase sigma factors"/>
    <property type="match status" value="1"/>
</dbReference>
<reference evidence="9 10" key="1">
    <citation type="submission" date="2018-09" db="EMBL/GenBank/DDBJ databases">
        <title>Bacillus saliacetes sp. nov., isolated from Thai shrimp paste (Ka-pi).</title>
        <authorList>
            <person name="Daroonpunt R."/>
            <person name="Tanasupawat S."/>
            <person name="Yiamsombut S."/>
        </authorList>
    </citation>
    <scope>NUCLEOTIDE SEQUENCE [LARGE SCALE GENOMIC DNA]</scope>
    <source>
        <strain evidence="9 10">SKP7-4</strain>
    </source>
</reference>
<dbReference type="GO" id="GO:0006352">
    <property type="term" value="P:DNA-templated transcription initiation"/>
    <property type="evidence" value="ECO:0007669"/>
    <property type="project" value="InterPro"/>
</dbReference>
<dbReference type="InterPro" id="IPR007627">
    <property type="entry name" value="RNA_pol_sigma70_r2"/>
</dbReference>
<dbReference type="Pfam" id="PF04545">
    <property type="entry name" value="Sigma70_r4"/>
    <property type="match status" value="1"/>
</dbReference>
<keyword evidence="3 6" id="KW-0731">Sigma factor</keyword>
<dbReference type="GO" id="GO:0003677">
    <property type="term" value="F:DNA binding"/>
    <property type="evidence" value="ECO:0007669"/>
    <property type="project" value="UniProtKB-KW"/>
</dbReference>
<keyword evidence="10" id="KW-1185">Reference proteome</keyword>
<dbReference type="PANTHER" id="PTHR43133:SF8">
    <property type="entry name" value="RNA POLYMERASE SIGMA FACTOR HI_1459-RELATED"/>
    <property type="match status" value="1"/>
</dbReference>
<protein>
    <recommendedName>
        <fullName evidence="6">RNA polymerase sigma factor</fullName>
    </recommendedName>
</protein>
<evidence type="ECO:0000259" key="7">
    <source>
        <dbReference type="Pfam" id="PF04542"/>
    </source>
</evidence>
<comment type="caution">
    <text evidence="9">The sequence shown here is derived from an EMBL/GenBank/DDBJ whole genome shotgun (WGS) entry which is preliminary data.</text>
</comment>